<comment type="caution">
    <text evidence="3">The sequence shown here is derived from an EMBL/GenBank/DDBJ whole genome shotgun (WGS) entry which is preliminary data.</text>
</comment>
<evidence type="ECO:0000313" key="4">
    <source>
        <dbReference type="Proteomes" id="UP000192257"/>
    </source>
</evidence>
<dbReference type="PANTHER" id="PTHR16148">
    <property type="entry name" value="NF-KAPPA-B-REPRESSING FACTOR-RELATED"/>
    <property type="match status" value="1"/>
</dbReference>
<evidence type="ECO:0000313" key="3">
    <source>
        <dbReference type="EMBL" id="ORC79582.1"/>
    </source>
</evidence>
<dbReference type="OrthoDB" id="271558at2759"/>
<dbReference type="Gene3D" id="3.90.1720.10">
    <property type="entry name" value="endopeptidase domain like (from Nostoc punctiforme)"/>
    <property type="match status" value="1"/>
</dbReference>
<feature type="compositionally biased region" description="Low complexity" evidence="1">
    <location>
        <begin position="215"/>
        <end position="233"/>
    </location>
</feature>
<evidence type="ECO:0000256" key="2">
    <source>
        <dbReference type="SAM" id="Phobius"/>
    </source>
</evidence>
<sequence length="496" mass="55511">MVFVRHRRLCRMSRSTSTICGCCRYFSIGGTSVLRGSSGISNSINSSSSSSSIIMSGNSHPTTNLISIRTISTGMNRRESRCSAVNFVLSPLRAGWRRFRAQRFLRKCATLTLGVLLSCCGYLVLCAVLQWRWEAGVASLFVPHEEFPLEEWAQVEPTLREGDVVLMMGTGSTSRRITWAQFAYSLLRPAALRYSHVGVVVEPAQFERWPLYRPSSSTSSTSTGTSLTTTTTTAGGRDGLEYSGRLSTSTIADMLRDERLRLQRKQKRGVVMMEVVDNLDVNAPDVNGKVRHECVQLVEASHRLFGREGERWCYNRFAVRRLKGFEWTPQRKGLLRQYVNENVGRPLDKSPLLVLSFIHPKLYEWTGARRTGREISCAEMIVDLYKHCGVIQKRMRLVPVASNNDNHNDNNNNNNNNNTNNNSNNSSPHTESADVIVNHDGSSDYPEWYYSRPSIQTAPCHFAEGLEVGVLDFAEGISLGPEVRMSLPGGLPETAE</sequence>
<gene>
    <name evidence="3" type="ORF">TM35_002051000</name>
</gene>
<name>A0A1X0ND60_9TRYP</name>
<protein>
    <submittedName>
        <fullName evidence="3">Uncharacterized protein</fullName>
    </submittedName>
</protein>
<keyword evidence="4" id="KW-1185">Reference proteome</keyword>
<dbReference type="AlphaFoldDB" id="A0A1X0ND60"/>
<proteinExistence type="predicted"/>
<feature type="region of interest" description="Disordered" evidence="1">
    <location>
        <begin position="215"/>
        <end position="240"/>
    </location>
</feature>
<dbReference type="VEuPathDB" id="TriTrypDB:TM35_002051000"/>
<feature type="region of interest" description="Disordered" evidence="1">
    <location>
        <begin position="401"/>
        <end position="438"/>
    </location>
</feature>
<keyword evidence="2" id="KW-0812">Transmembrane</keyword>
<organism evidence="3 4">
    <name type="scientific">Trypanosoma theileri</name>
    <dbReference type="NCBI Taxonomy" id="67003"/>
    <lineage>
        <taxon>Eukaryota</taxon>
        <taxon>Discoba</taxon>
        <taxon>Euglenozoa</taxon>
        <taxon>Kinetoplastea</taxon>
        <taxon>Metakinetoplastina</taxon>
        <taxon>Trypanosomatida</taxon>
        <taxon>Trypanosomatidae</taxon>
        <taxon>Trypanosoma</taxon>
    </lineage>
</organism>
<keyword evidence="2" id="KW-1133">Transmembrane helix</keyword>
<keyword evidence="2" id="KW-0472">Membrane</keyword>
<evidence type="ECO:0000256" key="1">
    <source>
        <dbReference type="SAM" id="MobiDB-lite"/>
    </source>
</evidence>
<feature type="transmembrane region" description="Helical" evidence="2">
    <location>
        <begin position="108"/>
        <end position="133"/>
    </location>
</feature>
<reference evidence="3 4" key="1">
    <citation type="submission" date="2017-03" db="EMBL/GenBank/DDBJ databases">
        <title>An alternative strategy for trypanosome survival in the mammalian bloodstream revealed through genome and transcriptome analysis of the ubiquitous bovine parasite Trypanosoma (Megatrypanum) theileri.</title>
        <authorList>
            <person name="Kelly S."/>
            <person name="Ivens A."/>
            <person name="Mott A."/>
            <person name="O'Neill E."/>
            <person name="Emms D."/>
            <person name="Macleod O."/>
            <person name="Voorheis P."/>
            <person name="Matthews J."/>
            <person name="Matthews K."/>
            <person name="Carrington M."/>
        </authorList>
    </citation>
    <scope>NUCLEOTIDE SEQUENCE [LARGE SCALE GENOMIC DNA]</scope>
    <source>
        <strain evidence="3">Edinburgh</strain>
    </source>
</reference>
<accession>A0A1X0ND60</accession>
<dbReference type="Proteomes" id="UP000192257">
    <property type="component" value="Unassembled WGS sequence"/>
</dbReference>
<feature type="compositionally biased region" description="Low complexity" evidence="1">
    <location>
        <begin position="402"/>
        <end position="427"/>
    </location>
</feature>
<dbReference type="PANTHER" id="PTHR16148:SF23">
    <property type="entry name" value="B BOX-TYPE DOMAIN-CONTAINING PROTEIN-RELATED"/>
    <property type="match status" value="1"/>
</dbReference>
<dbReference type="RefSeq" id="XP_028876691.1">
    <property type="nucleotide sequence ID" value="XM_029032014.1"/>
</dbReference>
<dbReference type="GeneID" id="39991794"/>
<dbReference type="EMBL" id="NBCO01000205">
    <property type="protein sequence ID" value="ORC79582.1"/>
    <property type="molecule type" value="Genomic_DNA"/>
</dbReference>